<evidence type="ECO:0000313" key="2">
    <source>
        <dbReference type="Proteomes" id="UP001610818"/>
    </source>
</evidence>
<dbReference type="RefSeq" id="WP_397719117.1">
    <property type="nucleotide sequence ID" value="NZ_JBIRGN010000020.1"/>
</dbReference>
<dbReference type="InterPro" id="IPR046267">
    <property type="entry name" value="DUF6300"/>
</dbReference>
<comment type="caution">
    <text evidence="1">The sequence shown here is derived from an EMBL/GenBank/DDBJ whole genome shotgun (WGS) entry which is preliminary data.</text>
</comment>
<dbReference type="EMBL" id="JBIRGQ010000020">
    <property type="protein sequence ID" value="MFH8551981.1"/>
    <property type="molecule type" value="Genomic_DNA"/>
</dbReference>
<proteinExistence type="predicted"/>
<keyword evidence="2" id="KW-1185">Reference proteome</keyword>
<gene>
    <name evidence="1" type="ORF">ACH4F9_44125</name>
</gene>
<accession>A0ABW7R3X5</accession>
<reference evidence="1 2" key="1">
    <citation type="submission" date="2024-10" db="EMBL/GenBank/DDBJ databases">
        <title>The Natural Products Discovery Center: Release of the First 8490 Sequenced Strains for Exploring Actinobacteria Biosynthetic Diversity.</title>
        <authorList>
            <person name="Kalkreuter E."/>
            <person name="Kautsar S.A."/>
            <person name="Yang D."/>
            <person name="Bader C.D."/>
            <person name="Teijaro C.N."/>
            <person name="Fluegel L."/>
            <person name="Davis C.M."/>
            <person name="Simpson J.R."/>
            <person name="Lauterbach L."/>
            <person name="Steele A.D."/>
            <person name="Gui C."/>
            <person name="Meng S."/>
            <person name="Li G."/>
            <person name="Viehrig K."/>
            <person name="Ye F."/>
            <person name="Su P."/>
            <person name="Kiefer A.F."/>
            <person name="Nichols A."/>
            <person name="Cepeda A.J."/>
            <person name="Yan W."/>
            <person name="Fan B."/>
            <person name="Jiang Y."/>
            <person name="Adhikari A."/>
            <person name="Zheng C.-J."/>
            <person name="Schuster L."/>
            <person name="Cowan T.M."/>
            <person name="Smanski M.J."/>
            <person name="Chevrette M.G."/>
            <person name="De Carvalho L.P.S."/>
            <person name="Shen B."/>
        </authorList>
    </citation>
    <scope>NUCLEOTIDE SEQUENCE [LARGE SCALE GENOMIC DNA]</scope>
    <source>
        <strain evidence="1 2">NPDC017990</strain>
    </source>
</reference>
<name>A0ABW7R3X5_9ACTN</name>
<organism evidence="1 2">
    <name type="scientific">Streptomyces longisporoflavus</name>
    <dbReference type="NCBI Taxonomy" id="28044"/>
    <lineage>
        <taxon>Bacteria</taxon>
        <taxon>Bacillati</taxon>
        <taxon>Actinomycetota</taxon>
        <taxon>Actinomycetes</taxon>
        <taxon>Kitasatosporales</taxon>
        <taxon>Streptomycetaceae</taxon>
        <taxon>Streptomyces</taxon>
    </lineage>
</organism>
<evidence type="ECO:0000313" key="1">
    <source>
        <dbReference type="EMBL" id="MFH8551981.1"/>
    </source>
</evidence>
<dbReference type="Proteomes" id="UP001610818">
    <property type="component" value="Unassembled WGS sequence"/>
</dbReference>
<protein>
    <submittedName>
        <fullName evidence="1">DUF6300 family protein</fullName>
    </submittedName>
</protein>
<sequence length="167" mass="18050">MAVIWRYLLRSDGSFSRVANIDGILDHVTDDELAGTCHTDADGDDQPARPCSRCGTDLLPHGHGPLMTGVWMELCPVCDAHKPAARAFISWHRAPQLNAARLSRLFHDWEDVIMHAHGWARAPRTAPLPGPQARPGLTPPAGLSGTTGVVEGCMDVRDVAAALGFWT</sequence>
<dbReference type="Pfam" id="PF19817">
    <property type="entry name" value="DUF6300"/>
    <property type="match status" value="1"/>
</dbReference>